<dbReference type="Proteomes" id="UP000823399">
    <property type="component" value="Unassembled WGS sequence"/>
</dbReference>
<evidence type="ECO:0000256" key="1">
    <source>
        <dbReference type="SAM" id="Phobius"/>
    </source>
</evidence>
<comment type="caution">
    <text evidence="3">The sequence shown here is derived from an EMBL/GenBank/DDBJ whole genome shotgun (WGS) entry which is preliminary data.</text>
</comment>
<dbReference type="RefSeq" id="XP_041292330.1">
    <property type="nucleotide sequence ID" value="XM_041444066.1"/>
</dbReference>
<keyword evidence="1" id="KW-0812">Transmembrane</keyword>
<feature type="transmembrane region" description="Helical" evidence="1">
    <location>
        <begin position="274"/>
        <end position="293"/>
    </location>
</feature>
<proteinExistence type="predicted"/>
<dbReference type="AlphaFoldDB" id="A0A9P7JTL2"/>
<name>A0A9P7JTL2_9AGAM</name>
<dbReference type="InterPro" id="IPR045340">
    <property type="entry name" value="DUF6533"/>
</dbReference>
<gene>
    <name evidence="3" type="ORF">F5147DRAFT_837398</name>
</gene>
<feature type="transmembrane region" description="Helical" evidence="1">
    <location>
        <begin position="115"/>
        <end position="133"/>
    </location>
</feature>
<evidence type="ECO:0000259" key="2">
    <source>
        <dbReference type="Pfam" id="PF20151"/>
    </source>
</evidence>
<keyword evidence="4" id="KW-1185">Reference proteome</keyword>
<organism evidence="3 4">
    <name type="scientific">Suillus discolor</name>
    <dbReference type="NCBI Taxonomy" id="1912936"/>
    <lineage>
        <taxon>Eukaryota</taxon>
        <taxon>Fungi</taxon>
        <taxon>Dikarya</taxon>
        <taxon>Basidiomycota</taxon>
        <taxon>Agaricomycotina</taxon>
        <taxon>Agaricomycetes</taxon>
        <taxon>Agaricomycetidae</taxon>
        <taxon>Boletales</taxon>
        <taxon>Suillineae</taxon>
        <taxon>Suillaceae</taxon>
        <taxon>Suillus</taxon>
    </lineage>
</organism>
<dbReference type="GeneID" id="64706325"/>
<feature type="transmembrane region" description="Helical" evidence="1">
    <location>
        <begin position="145"/>
        <end position="166"/>
    </location>
</feature>
<dbReference type="OrthoDB" id="2692685at2759"/>
<sequence length="329" mass="37276">MTIIINDPTWWPAIHAYRFSSYFSVAASVVLTYDWALTFGQEVELVWKQRWSLMTFLYLSACALPWNLICYPGRPDLCSHHLADRYRVGVVLSQLLGSLMTATPYFHRCLIMYELWYWMTVLVFAMLWVISVTRLYAMYQGSRKILILLIVTLLVVNIFDVVAGVLENLQTSGEEFILSGTYQCSINYGEDVLLLNSISWIVSISWEVLVLSLAVWIAVKHFRELRRHSAGGIIGDCFTVLMKTHVVYFASCVAVSCTCIILDFSPISSMTFSGFLQILIVVQMFVLGPRLILGLREFNAKLVADSDAATGMISIVFQERVYISTSSSV</sequence>
<feature type="transmembrane region" description="Helical" evidence="1">
    <location>
        <begin position="198"/>
        <end position="219"/>
    </location>
</feature>
<dbReference type="Pfam" id="PF20151">
    <property type="entry name" value="DUF6533"/>
    <property type="match status" value="1"/>
</dbReference>
<reference evidence="3" key="1">
    <citation type="journal article" date="2020" name="New Phytol.">
        <title>Comparative genomics reveals dynamic genome evolution in host specialist ectomycorrhizal fungi.</title>
        <authorList>
            <person name="Lofgren L.A."/>
            <person name="Nguyen N.H."/>
            <person name="Vilgalys R."/>
            <person name="Ruytinx J."/>
            <person name="Liao H.L."/>
            <person name="Branco S."/>
            <person name="Kuo A."/>
            <person name="LaButti K."/>
            <person name="Lipzen A."/>
            <person name="Andreopoulos W."/>
            <person name="Pangilinan J."/>
            <person name="Riley R."/>
            <person name="Hundley H."/>
            <person name="Na H."/>
            <person name="Barry K."/>
            <person name="Grigoriev I.V."/>
            <person name="Stajich J.E."/>
            <person name="Kennedy P.G."/>
        </authorList>
    </citation>
    <scope>NUCLEOTIDE SEQUENCE</scope>
    <source>
        <strain evidence="3">FC423</strain>
    </source>
</reference>
<feature type="domain" description="DUF6533" evidence="2">
    <location>
        <begin position="22"/>
        <end position="59"/>
    </location>
</feature>
<keyword evidence="1" id="KW-0472">Membrane</keyword>
<accession>A0A9P7JTL2</accession>
<protein>
    <recommendedName>
        <fullName evidence="2">DUF6533 domain-containing protein</fullName>
    </recommendedName>
</protein>
<keyword evidence="1" id="KW-1133">Transmembrane helix</keyword>
<feature type="transmembrane region" description="Helical" evidence="1">
    <location>
        <begin position="20"/>
        <end position="39"/>
    </location>
</feature>
<evidence type="ECO:0000313" key="3">
    <source>
        <dbReference type="EMBL" id="KAG2107516.1"/>
    </source>
</evidence>
<evidence type="ECO:0000313" key="4">
    <source>
        <dbReference type="Proteomes" id="UP000823399"/>
    </source>
</evidence>
<dbReference type="EMBL" id="JABBWM010000031">
    <property type="protein sequence ID" value="KAG2107516.1"/>
    <property type="molecule type" value="Genomic_DNA"/>
</dbReference>
<feature type="transmembrane region" description="Helical" evidence="1">
    <location>
        <begin position="51"/>
        <end position="69"/>
    </location>
</feature>
<feature type="transmembrane region" description="Helical" evidence="1">
    <location>
        <begin position="246"/>
        <end position="268"/>
    </location>
</feature>